<dbReference type="InterPro" id="IPR001810">
    <property type="entry name" value="F-box_dom"/>
</dbReference>
<dbReference type="SUPFAM" id="SSF81383">
    <property type="entry name" value="F-box domain"/>
    <property type="match status" value="1"/>
</dbReference>
<dbReference type="SMART" id="SM00256">
    <property type="entry name" value="FBOX"/>
    <property type="match status" value="1"/>
</dbReference>
<name>A0A5N6RCS3_9ROSI</name>
<reference evidence="3 4" key="1">
    <citation type="submission" date="2019-06" db="EMBL/GenBank/DDBJ databases">
        <title>A chromosomal-level reference genome of Carpinus fangiana (Coryloideae, Betulaceae).</title>
        <authorList>
            <person name="Yang X."/>
            <person name="Wang Z."/>
            <person name="Zhang L."/>
            <person name="Hao G."/>
            <person name="Liu J."/>
            <person name="Yang Y."/>
        </authorList>
    </citation>
    <scope>NUCLEOTIDE SEQUENCE [LARGE SCALE GENOMIC DNA]</scope>
    <source>
        <strain evidence="3">Cfa_2016G</strain>
        <tissue evidence="3">Leaf</tissue>
    </source>
</reference>
<feature type="region of interest" description="Disordered" evidence="1">
    <location>
        <begin position="1"/>
        <end position="27"/>
    </location>
</feature>
<accession>A0A5N6RCS3</accession>
<dbReference type="InterPro" id="IPR050796">
    <property type="entry name" value="SCF_F-box_component"/>
</dbReference>
<organism evidence="3 4">
    <name type="scientific">Carpinus fangiana</name>
    <dbReference type="NCBI Taxonomy" id="176857"/>
    <lineage>
        <taxon>Eukaryota</taxon>
        <taxon>Viridiplantae</taxon>
        <taxon>Streptophyta</taxon>
        <taxon>Embryophyta</taxon>
        <taxon>Tracheophyta</taxon>
        <taxon>Spermatophyta</taxon>
        <taxon>Magnoliopsida</taxon>
        <taxon>eudicotyledons</taxon>
        <taxon>Gunneridae</taxon>
        <taxon>Pentapetalae</taxon>
        <taxon>rosids</taxon>
        <taxon>fabids</taxon>
        <taxon>Fagales</taxon>
        <taxon>Betulaceae</taxon>
        <taxon>Carpinus</taxon>
    </lineage>
</organism>
<dbReference type="NCBIfam" id="TIGR01640">
    <property type="entry name" value="F_box_assoc_1"/>
    <property type="match status" value="1"/>
</dbReference>
<dbReference type="PROSITE" id="PS50181">
    <property type="entry name" value="FBOX"/>
    <property type="match status" value="1"/>
</dbReference>
<dbReference type="EMBL" id="CM017326">
    <property type="protein sequence ID" value="KAE8075571.1"/>
    <property type="molecule type" value="Genomic_DNA"/>
</dbReference>
<dbReference type="InterPro" id="IPR013187">
    <property type="entry name" value="F-box-assoc_dom_typ3"/>
</dbReference>
<protein>
    <recommendedName>
        <fullName evidence="2">F-box domain-containing protein</fullName>
    </recommendedName>
</protein>
<dbReference type="InterPro" id="IPR017451">
    <property type="entry name" value="F-box-assoc_interact_dom"/>
</dbReference>
<evidence type="ECO:0000313" key="4">
    <source>
        <dbReference type="Proteomes" id="UP000327013"/>
    </source>
</evidence>
<gene>
    <name evidence="3" type="ORF">FH972_014275</name>
</gene>
<dbReference type="Gene3D" id="1.20.1280.50">
    <property type="match status" value="1"/>
</dbReference>
<proteinExistence type="predicted"/>
<dbReference type="Pfam" id="PF08268">
    <property type="entry name" value="FBA_3"/>
    <property type="match status" value="1"/>
</dbReference>
<dbReference type="InterPro" id="IPR036047">
    <property type="entry name" value="F-box-like_dom_sf"/>
</dbReference>
<dbReference type="PANTHER" id="PTHR31672">
    <property type="entry name" value="BNACNNG10540D PROTEIN"/>
    <property type="match status" value="1"/>
</dbReference>
<dbReference type="AlphaFoldDB" id="A0A5N6RCS3"/>
<evidence type="ECO:0000259" key="2">
    <source>
        <dbReference type="PROSITE" id="PS50181"/>
    </source>
</evidence>
<feature type="domain" description="F-box" evidence="2">
    <location>
        <begin position="25"/>
        <end position="75"/>
    </location>
</feature>
<evidence type="ECO:0000256" key="1">
    <source>
        <dbReference type="SAM" id="MobiDB-lite"/>
    </source>
</evidence>
<feature type="compositionally biased region" description="Basic and acidic residues" evidence="1">
    <location>
        <begin position="1"/>
        <end position="17"/>
    </location>
</feature>
<dbReference type="Pfam" id="PF12937">
    <property type="entry name" value="F-box-like"/>
    <property type="match status" value="1"/>
</dbReference>
<dbReference type="Proteomes" id="UP000327013">
    <property type="component" value="Chromosome 6"/>
</dbReference>
<dbReference type="PANTHER" id="PTHR31672:SF10">
    <property type="entry name" value="F-BOX DOMAIN-CONTAINING PROTEIN"/>
    <property type="match status" value="1"/>
</dbReference>
<evidence type="ECO:0000313" key="3">
    <source>
        <dbReference type="EMBL" id="KAE8075571.1"/>
    </source>
</evidence>
<sequence length="410" mass="47886">MELDFEKEGERKRRKVDDDEEEHPESRLESLPREIILDILSGLPISSLVQFKSVCRAWRMLARDPDLVNMHSTRMAESNPCLIFHCDYPIRNQLYFVELPACNDKKEKVKMFDVPFWSAMSEFDVVGSCNGLLCLSDALYNDALYIYNPFARKYQELPKSMQYLHQELVFGFGFHPTTMEYKVVKIIYYKNSDRCYRRTFRITNMNSEVQIFTLGSSSWRSMGKAAHHLLQGPSQVLVKGRLHWVTWPRRYKRRSIISFDLADEQFQEVPTPDCYTLNRRKYHLVVLGGCLAAAVYSNFGKLEIWVMREYGVKESWIKKFNIGSHVLRGFERNVNQSFKISKIISKGRFVRVLCLLQNGEILLEYKSRALVSFDPKSGKFKDLMFQGIPKWFQAVVHVGSLSWIDTSIDA</sequence>
<dbReference type="OrthoDB" id="1894463at2759"/>
<keyword evidence="4" id="KW-1185">Reference proteome</keyword>